<evidence type="ECO:0000313" key="1">
    <source>
        <dbReference type="EMBL" id="MBA0705711.1"/>
    </source>
</evidence>
<reference evidence="1 2" key="1">
    <citation type="journal article" date="2019" name="Genome Biol. Evol.">
        <title>Insights into the evolution of the New World diploid cottons (Gossypium, subgenus Houzingenia) based on genome sequencing.</title>
        <authorList>
            <person name="Grover C.E."/>
            <person name="Arick M.A. 2nd"/>
            <person name="Thrash A."/>
            <person name="Conover J.L."/>
            <person name="Sanders W.S."/>
            <person name="Peterson D.G."/>
            <person name="Frelichowski J.E."/>
            <person name="Scheffler J.A."/>
            <person name="Scheffler B.E."/>
            <person name="Wendel J.F."/>
        </authorList>
    </citation>
    <scope>NUCLEOTIDE SEQUENCE [LARGE SCALE GENOMIC DNA]</scope>
    <source>
        <strain evidence="1">4</strain>
        <tissue evidence="1">Leaf</tissue>
    </source>
</reference>
<evidence type="ECO:0000313" key="2">
    <source>
        <dbReference type="Proteomes" id="UP000593574"/>
    </source>
</evidence>
<name>A0A7J8Z1K8_9ROSI</name>
<accession>A0A7J8Z1K8</accession>
<keyword evidence="2" id="KW-1185">Reference proteome</keyword>
<protein>
    <submittedName>
        <fullName evidence="1">Uncharacterized protein</fullName>
    </submittedName>
</protein>
<sequence>MNGISGLFCCCLGMECIDVKRIPCCSA</sequence>
<gene>
    <name evidence="1" type="ORF">Golax_017888</name>
</gene>
<organism evidence="1 2">
    <name type="scientific">Gossypium laxum</name>
    <dbReference type="NCBI Taxonomy" id="34288"/>
    <lineage>
        <taxon>Eukaryota</taxon>
        <taxon>Viridiplantae</taxon>
        <taxon>Streptophyta</taxon>
        <taxon>Embryophyta</taxon>
        <taxon>Tracheophyta</taxon>
        <taxon>Spermatophyta</taxon>
        <taxon>Magnoliopsida</taxon>
        <taxon>eudicotyledons</taxon>
        <taxon>Gunneridae</taxon>
        <taxon>Pentapetalae</taxon>
        <taxon>rosids</taxon>
        <taxon>malvids</taxon>
        <taxon>Malvales</taxon>
        <taxon>Malvaceae</taxon>
        <taxon>Malvoideae</taxon>
        <taxon>Gossypium</taxon>
    </lineage>
</organism>
<comment type="caution">
    <text evidence="1">The sequence shown here is derived from an EMBL/GenBank/DDBJ whole genome shotgun (WGS) entry which is preliminary data.</text>
</comment>
<dbReference type="Proteomes" id="UP000593574">
    <property type="component" value="Unassembled WGS sequence"/>
</dbReference>
<dbReference type="AlphaFoldDB" id="A0A7J8Z1K8"/>
<dbReference type="EMBL" id="JABEZV010000002">
    <property type="protein sequence ID" value="MBA0705711.1"/>
    <property type="molecule type" value="Genomic_DNA"/>
</dbReference>
<proteinExistence type="predicted"/>